<feature type="region of interest" description="Disordered" evidence="1">
    <location>
        <begin position="151"/>
        <end position="247"/>
    </location>
</feature>
<dbReference type="Proteomes" id="UP000243745">
    <property type="component" value="Unassembled WGS sequence"/>
</dbReference>
<keyword evidence="4" id="KW-1185">Reference proteome</keyword>
<protein>
    <recommendedName>
        <fullName evidence="5">Zinc-ribbon domain-containing protein</fullName>
    </recommendedName>
</protein>
<dbReference type="RefSeq" id="WP_093141041.1">
    <property type="nucleotide sequence ID" value="NZ_FOXF01000009.1"/>
</dbReference>
<dbReference type="AlphaFoldDB" id="A0A662ZFV4"/>
<feature type="compositionally biased region" description="Polar residues" evidence="1">
    <location>
        <begin position="180"/>
        <end position="194"/>
    </location>
</feature>
<feature type="compositionally biased region" description="Polar residues" evidence="1">
    <location>
        <begin position="201"/>
        <end position="218"/>
    </location>
</feature>
<dbReference type="OrthoDB" id="2295785at2"/>
<evidence type="ECO:0000313" key="4">
    <source>
        <dbReference type="Proteomes" id="UP000243745"/>
    </source>
</evidence>
<evidence type="ECO:0008006" key="5">
    <source>
        <dbReference type="Google" id="ProtNLM"/>
    </source>
</evidence>
<accession>A0A662ZFV4</accession>
<dbReference type="EMBL" id="FOXF01000009">
    <property type="protein sequence ID" value="SFP21301.1"/>
    <property type="molecule type" value="Genomic_DNA"/>
</dbReference>
<feature type="compositionally biased region" description="Basic and acidic residues" evidence="1">
    <location>
        <begin position="61"/>
        <end position="71"/>
    </location>
</feature>
<feature type="transmembrane region" description="Helical" evidence="2">
    <location>
        <begin position="422"/>
        <end position="443"/>
    </location>
</feature>
<feature type="transmembrane region" description="Helical" evidence="2">
    <location>
        <begin position="341"/>
        <end position="363"/>
    </location>
</feature>
<feature type="transmembrane region" description="Helical" evidence="2">
    <location>
        <begin position="290"/>
        <end position="320"/>
    </location>
</feature>
<feature type="transmembrane region" description="Helical" evidence="2">
    <location>
        <begin position="375"/>
        <end position="393"/>
    </location>
</feature>
<organism evidence="3 4">
    <name type="scientific">Ruminobacter amylophilus</name>
    <dbReference type="NCBI Taxonomy" id="867"/>
    <lineage>
        <taxon>Bacteria</taxon>
        <taxon>Pseudomonadati</taxon>
        <taxon>Pseudomonadota</taxon>
        <taxon>Gammaproteobacteria</taxon>
        <taxon>Aeromonadales</taxon>
        <taxon>Succinivibrionaceae</taxon>
        <taxon>Ruminobacter</taxon>
    </lineage>
</organism>
<feature type="compositionally biased region" description="Polar residues" evidence="1">
    <location>
        <begin position="151"/>
        <end position="172"/>
    </location>
</feature>
<evidence type="ECO:0000256" key="1">
    <source>
        <dbReference type="SAM" id="MobiDB-lite"/>
    </source>
</evidence>
<feature type="compositionally biased region" description="Polar residues" evidence="1">
    <location>
        <begin position="72"/>
        <end position="132"/>
    </location>
</feature>
<sequence length="445" mass="51305">MAYCKKCGTTLKKYSEFCPLCGAPTGMNPEDFSESEKNKSAHDSSGKRGFREFYQKSYKSKKTDDVRKSKVSDYSSDNIQQTDFPQKKQTSQPAFQEKSASQTVHHETQSQSVSDSGRSYSRTGSDYSNQPKNEYQSVFTEDHTFSSIDGVTSQTEESGYHQHSFSSEQSGHSQKKENTRISGGSSDFQQTKQWDNGYGEFSQNTGYTSEFQDAQTDYSPRYDEHNRMNHKNAGADNTYRRPNTENPHYNYVRAEDREEYERLLKEDSFRREAYRHHPYFRTTVSKFQTLSLLIIFDILFQFIFPLFILFNPFVAIYGYLTTNYAYNFMNSGYITELRNEVWMVKNFFIAQIVLMAVAFLWIMIPDQNPLDTNSAPIIILHIILYILTLINWLKCKKLAKILKKLQEKPEITEPEKGAFDGIVILVIFMGFIIIASGIIVLAAGD</sequence>
<feature type="compositionally biased region" description="Basic and acidic residues" evidence="1">
    <location>
        <begin position="34"/>
        <end position="54"/>
    </location>
</feature>
<feature type="region of interest" description="Disordered" evidence="1">
    <location>
        <begin position="28"/>
        <end position="132"/>
    </location>
</feature>
<reference evidence="3 4" key="1">
    <citation type="submission" date="2016-10" db="EMBL/GenBank/DDBJ databases">
        <authorList>
            <person name="Varghese N."/>
            <person name="Submissions S."/>
        </authorList>
    </citation>
    <scope>NUCLEOTIDE SEQUENCE [LARGE SCALE GENOMIC DNA]</scope>
    <source>
        <strain evidence="3 4">DSM 1361</strain>
    </source>
</reference>
<name>A0A662ZFV4_9GAMM</name>
<evidence type="ECO:0000313" key="3">
    <source>
        <dbReference type="EMBL" id="SFP21301.1"/>
    </source>
</evidence>
<keyword evidence="2" id="KW-0472">Membrane</keyword>
<proteinExistence type="predicted"/>
<keyword evidence="2" id="KW-1133">Transmembrane helix</keyword>
<gene>
    <name evidence="3" type="ORF">SAMN02910344_00749</name>
</gene>
<keyword evidence="2" id="KW-0812">Transmembrane</keyword>
<evidence type="ECO:0000256" key="2">
    <source>
        <dbReference type="SAM" id="Phobius"/>
    </source>
</evidence>